<keyword evidence="4" id="KW-0597">Phosphoprotein</keyword>
<evidence type="ECO:0000256" key="3">
    <source>
        <dbReference type="ARBA" id="ARBA00022490"/>
    </source>
</evidence>
<evidence type="ECO:0000259" key="12">
    <source>
        <dbReference type="PROSITE" id="PS52001"/>
    </source>
</evidence>
<evidence type="ECO:0000256" key="2">
    <source>
        <dbReference type="ARBA" id="ARBA00004642"/>
    </source>
</evidence>
<keyword evidence="14" id="KW-1185">Reference proteome</keyword>
<dbReference type="PANTHER" id="PTHR14710">
    <property type="entry name" value="GEM-ASSOCIATED PROTEIN 6"/>
    <property type="match status" value="1"/>
</dbReference>
<dbReference type="EMBL" id="NEDP02002059">
    <property type="protein sequence ID" value="OWF51809.1"/>
    <property type="molecule type" value="Genomic_DNA"/>
</dbReference>
<evidence type="ECO:0000256" key="9">
    <source>
        <dbReference type="ARBA" id="ARBA00059373"/>
    </source>
</evidence>
<organism evidence="13 14">
    <name type="scientific">Mizuhopecten yessoensis</name>
    <name type="common">Japanese scallop</name>
    <name type="synonym">Patinopecten yessoensis</name>
    <dbReference type="NCBI Taxonomy" id="6573"/>
    <lineage>
        <taxon>Eukaryota</taxon>
        <taxon>Metazoa</taxon>
        <taxon>Spiralia</taxon>
        <taxon>Lophotrochozoa</taxon>
        <taxon>Mollusca</taxon>
        <taxon>Bivalvia</taxon>
        <taxon>Autobranchia</taxon>
        <taxon>Pteriomorphia</taxon>
        <taxon>Pectinida</taxon>
        <taxon>Pectinoidea</taxon>
        <taxon>Pectinidae</taxon>
        <taxon>Mizuhopecten</taxon>
    </lineage>
</organism>
<evidence type="ECO:0000256" key="1">
    <source>
        <dbReference type="ARBA" id="ARBA00004496"/>
    </source>
</evidence>
<evidence type="ECO:0000256" key="10">
    <source>
        <dbReference type="ARBA" id="ARBA00065613"/>
    </source>
</evidence>
<dbReference type="GO" id="GO:0016604">
    <property type="term" value="C:nuclear body"/>
    <property type="evidence" value="ECO:0007669"/>
    <property type="project" value="UniProtKB-SubCell"/>
</dbReference>
<gene>
    <name evidence="13" type="ORF">KP79_PYT05620</name>
</gene>
<evidence type="ECO:0000256" key="4">
    <source>
        <dbReference type="ARBA" id="ARBA00022553"/>
    </source>
</evidence>
<dbReference type="PROSITE" id="PS52001">
    <property type="entry name" value="AD"/>
    <property type="match status" value="1"/>
</dbReference>
<evidence type="ECO:0000256" key="11">
    <source>
        <dbReference type="ARBA" id="ARBA00067670"/>
    </source>
</evidence>
<feature type="domain" description="AD" evidence="12">
    <location>
        <begin position="75"/>
        <end position="176"/>
    </location>
</feature>
<accession>A0A210QSX9</accession>
<dbReference type="Proteomes" id="UP000242188">
    <property type="component" value="Unassembled WGS sequence"/>
</dbReference>
<sequence>MSDVKNDDVHRHPIFHKDPEQWLQYMNKEVLVVTEDGSEWSGWVYTVDPVSESMVLFQFEEERTRMEIVMGHAIRNVTILNSETQTHKDKFDKLFRTREQESFSEEEIERRRNVLKLWLVKNLLPVSTTGNNGEILSISDALYIEPPYGPENCRSTNEIILGRIQGLIKNMPADHENW</sequence>
<proteinExistence type="predicted"/>
<dbReference type="GO" id="GO:0000245">
    <property type="term" value="P:spliceosomal complex assembly"/>
    <property type="evidence" value="ECO:0007669"/>
    <property type="project" value="InterPro"/>
</dbReference>
<dbReference type="GO" id="GO:0000387">
    <property type="term" value="P:spliceosomal snRNP assembly"/>
    <property type="evidence" value="ECO:0007669"/>
    <property type="project" value="TreeGrafter"/>
</dbReference>
<dbReference type="PANTHER" id="PTHR14710:SF2">
    <property type="entry name" value="GEM-ASSOCIATED PROTEIN 6"/>
    <property type="match status" value="1"/>
</dbReference>
<comment type="subunit">
    <text evidence="10">Part of the core SMN complex that contains SMN1, GEMIN2/SIP1, DDX20/GEMIN3, GEMIN4, GEMIN5, GEMIN6, GEMIN7, GEMIN8 and STRAP/UNRIP. Part of the SMN-Sm complex that contains SMN1, GEMIN2/SIP1, DDX20/GEMIN3, GEMIN4, GEMIN5, GEMIN6, GEMIN7, GEMIN8, STRAP/UNRIP and the Sm proteins SNRPB, SNRPD1, SNRPD2, SNRPD3, SNRPE, SNRPF and SNRPG. Interacts with GEMIN7; the interaction is direct. Interacts with GEMIN8; the interaction is direct. Interacts with SNRPB, SNRPD2, SNRPD3 and SNRPE; the interaction is direct.</text>
</comment>
<keyword evidence="3" id="KW-0963">Cytoplasm</keyword>
<keyword evidence="7" id="KW-0539">Nucleus</keyword>
<evidence type="ECO:0000256" key="6">
    <source>
        <dbReference type="ARBA" id="ARBA00023187"/>
    </source>
</evidence>
<dbReference type="Pfam" id="PF06372">
    <property type="entry name" value="Gemin6"/>
    <property type="match status" value="1"/>
</dbReference>
<dbReference type="InterPro" id="IPR046857">
    <property type="entry name" value="Gemin6_Sm-like_dom"/>
</dbReference>
<dbReference type="GO" id="GO:0032797">
    <property type="term" value="C:SMN complex"/>
    <property type="evidence" value="ECO:0007669"/>
    <property type="project" value="TreeGrafter"/>
</dbReference>
<evidence type="ECO:0000256" key="5">
    <source>
        <dbReference type="ARBA" id="ARBA00022664"/>
    </source>
</evidence>
<evidence type="ECO:0000313" key="14">
    <source>
        <dbReference type="Proteomes" id="UP000242188"/>
    </source>
</evidence>
<dbReference type="InterPro" id="IPR009422">
    <property type="entry name" value="Gemin6"/>
</dbReference>
<dbReference type="AlphaFoldDB" id="A0A210QSX9"/>
<dbReference type="OrthoDB" id="77463at2759"/>
<name>A0A210QSX9_MIZYE</name>
<comment type="function">
    <text evidence="9">The SMN complex catalyzes the assembly of small nuclear ribonucleoproteins (snRNPs), the building blocks of the spliceosome, and thereby plays an important role in the splicing of cellular pre-mRNAs. Most spliceosomal snRNPs contain a common set of Sm proteins SNRPB, SNRPD1, SNRPD2, SNRPD3, SNRPE, SNRPF and SNRPG that assemble in a heptameric protein ring on the Sm site of the small nuclear RNA to form the core snRNP (Sm core). In the cytosol, the Sm proteins SNRPD1, SNRPD2, SNRPE, SNRPF and SNRPG are trapped in an inactive 6S pICln-Sm complex by the chaperone CLNS1A that controls the assembly of the core snRNP. To assemble core snRNPs, the SMN complex accepts the trapped 5Sm proteins from CLNS1A forming an intermediate. Binding of snRNA inside 5Sm triggers eviction of the SMN complex, thereby allowing binding of SNRPD3 and SNRPB to complete assembly of the core snRNP.</text>
</comment>
<reference evidence="13 14" key="1">
    <citation type="journal article" date="2017" name="Nat. Ecol. Evol.">
        <title>Scallop genome provides insights into evolution of bilaterian karyotype and development.</title>
        <authorList>
            <person name="Wang S."/>
            <person name="Zhang J."/>
            <person name="Jiao W."/>
            <person name="Li J."/>
            <person name="Xun X."/>
            <person name="Sun Y."/>
            <person name="Guo X."/>
            <person name="Huan P."/>
            <person name="Dong B."/>
            <person name="Zhang L."/>
            <person name="Hu X."/>
            <person name="Sun X."/>
            <person name="Wang J."/>
            <person name="Zhao C."/>
            <person name="Wang Y."/>
            <person name="Wang D."/>
            <person name="Huang X."/>
            <person name="Wang R."/>
            <person name="Lv J."/>
            <person name="Li Y."/>
            <person name="Zhang Z."/>
            <person name="Liu B."/>
            <person name="Lu W."/>
            <person name="Hui Y."/>
            <person name="Liang J."/>
            <person name="Zhou Z."/>
            <person name="Hou R."/>
            <person name="Li X."/>
            <person name="Liu Y."/>
            <person name="Li H."/>
            <person name="Ning X."/>
            <person name="Lin Y."/>
            <person name="Zhao L."/>
            <person name="Xing Q."/>
            <person name="Dou J."/>
            <person name="Li Y."/>
            <person name="Mao J."/>
            <person name="Guo H."/>
            <person name="Dou H."/>
            <person name="Li T."/>
            <person name="Mu C."/>
            <person name="Jiang W."/>
            <person name="Fu Q."/>
            <person name="Fu X."/>
            <person name="Miao Y."/>
            <person name="Liu J."/>
            <person name="Yu Q."/>
            <person name="Li R."/>
            <person name="Liao H."/>
            <person name="Li X."/>
            <person name="Kong Y."/>
            <person name="Jiang Z."/>
            <person name="Chourrout D."/>
            <person name="Li R."/>
            <person name="Bao Z."/>
        </authorList>
    </citation>
    <scope>NUCLEOTIDE SEQUENCE [LARGE SCALE GENOMIC DNA]</scope>
    <source>
        <strain evidence="13 14">PY_sf001</strain>
    </source>
</reference>
<evidence type="ECO:0000256" key="8">
    <source>
        <dbReference type="ARBA" id="ARBA00034306"/>
    </source>
</evidence>
<dbReference type="InterPro" id="IPR047574">
    <property type="entry name" value="AD"/>
</dbReference>
<dbReference type="FunFam" id="2.30.30.100:FF:000038">
    <property type="entry name" value="Gem-associated protein 6"/>
    <property type="match status" value="1"/>
</dbReference>
<comment type="caution">
    <text evidence="13">The sequence shown here is derived from an EMBL/GenBank/DDBJ whole genome shotgun (WGS) entry which is preliminary data.</text>
</comment>
<dbReference type="Gene3D" id="2.30.30.100">
    <property type="match status" value="1"/>
</dbReference>
<evidence type="ECO:0000313" key="13">
    <source>
        <dbReference type="EMBL" id="OWF51809.1"/>
    </source>
</evidence>
<dbReference type="CDD" id="cd11676">
    <property type="entry name" value="Gemin6"/>
    <property type="match status" value="1"/>
</dbReference>
<dbReference type="InterPro" id="IPR046856">
    <property type="entry name" value="Gemin6_C"/>
</dbReference>
<comment type="subcellular location">
    <subcellularLocation>
        <location evidence="1">Cytoplasm</location>
    </subcellularLocation>
    <subcellularLocation>
        <location evidence="8">Nucleus</location>
        <location evidence="8">Nuclear body</location>
    </subcellularLocation>
    <subcellularLocation>
        <location evidence="2">Nucleus</location>
        <location evidence="2">Nucleoplasm</location>
    </subcellularLocation>
</comment>
<evidence type="ECO:0000256" key="7">
    <source>
        <dbReference type="ARBA" id="ARBA00023242"/>
    </source>
</evidence>
<keyword evidence="6" id="KW-0508">mRNA splicing</keyword>
<keyword evidence="5" id="KW-0507">mRNA processing</keyword>
<protein>
    <recommendedName>
        <fullName evidence="11">Gem-associated protein 6</fullName>
    </recommendedName>
</protein>
<dbReference type="Pfam" id="PF20417">
    <property type="entry name" value="Gemin6_C"/>
    <property type="match status" value="1"/>
</dbReference>